<dbReference type="Proteomes" id="UP000050525">
    <property type="component" value="Unassembled WGS sequence"/>
</dbReference>
<dbReference type="Pfam" id="PF14958">
    <property type="entry name" value="PAAT-like"/>
    <property type="match status" value="1"/>
</dbReference>
<dbReference type="InterPro" id="IPR028043">
    <property type="entry name" value="PAAT-like"/>
</dbReference>
<dbReference type="PANTHER" id="PTHR14787:SF1">
    <property type="entry name" value="ATPASE PAAT"/>
    <property type="match status" value="1"/>
</dbReference>
<proteinExistence type="predicted"/>
<evidence type="ECO:0008006" key="3">
    <source>
        <dbReference type="Google" id="ProtNLM"/>
    </source>
</evidence>
<dbReference type="eggNOG" id="ENOG502RUU4">
    <property type="taxonomic scope" value="Eukaryota"/>
</dbReference>
<name>A0A151P4K5_ALLMI</name>
<dbReference type="EMBL" id="AKHW03001049">
    <property type="protein sequence ID" value="KYO43859.1"/>
    <property type="molecule type" value="Genomic_DNA"/>
</dbReference>
<organism evidence="1 2">
    <name type="scientific">Alligator mississippiensis</name>
    <name type="common">American alligator</name>
    <dbReference type="NCBI Taxonomy" id="8496"/>
    <lineage>
        <taxon>Eukaryota</taxon>
        <taxon>Metazoa</taxon>
        <taxon>Chordata</taxon>
        <taxon>Craniata</taxon>
        <taxon>Vertebrata</taxon>
        <taxon>Euteleostomi</taxon>
        <taxon>Archelosauria</taxon>
        <taxon>Archosauria</taxon>
        <taxon>Crocodylia</taxon>
        <taxon>Alligatoridae</taxon>
        <taxon>Alligatorinae</taxon>
        <taxon>Alligator</taxon>
    </lineage>
</organism>
<reference evidence="1 2" key="1">
    <citation type="journal article" date="2012" name="Genome Biol.">
        <title>Sequencing three crocodilian genomes to illuminate the evolution of archosaurs and amniotes.</title>
        <authorList>
            <person name="St John J.A."/>
            <person name="Braun E.L."/>
            <person name="Isberg S.R."/>
            <person name="Miles L.G."/>
            <person name="Chong A.Y."/>
            <person name="Gongora J."/>
            <person name="Dalzell P."/>
            <person name="Moran C."/>
            <person name="Bed'hom B."/>
            <person name="Abzhanov A."/>
            <person name="Burgess S.C."/>
            <person name="Cooksey A.M."/>
            <person name="Castoe T.A."/>
            <person name="Crawford N.G."/>
            <person name="Densmore L.D."/>
            <person name="Drew J.C."/>
            <person name="Edwards S.V."/>
            <person name="Faircloth B.C."/>
            <person name="Fujita M.K."/>
            <person name="Greenwold M.J."/>
            <person name="Hoffmann F.G."/>
            <person name="Howard J.M."/>
            <person name="Iguchi T."/>
            <person name="Janes D.E."/>
            <person name="Khan S.Y."/>
            <person name="Kohno S."/>
            <person name="de Koning A.J."/>
            <person name="Lance S.L."/>
            <person name="McCarthy F.M."/>
            <person name="McCormack J.E."/>
            <person name="Merchant M.E."/>
            <person name="Peterson D.G."/>
            <person name="Pollock D.D."/>
            <person name="Pourmand N."/>
            <person name="Raney B.J."/>
            <person name="Roessler K.A."/>
            <person name="Sanford J.R."/>
            <person name="Sawyer R.H."/>
            <person name="Schmidt C.J."/>
            <person name="Triplett E.W."/>
            <person name="Tuberville T.D."/>
            <person name="Venegas-Anaya M."/>
            <person name="Howard J.T."/>
            <person name="Jarvis E.D."/>
            <person name="Guillette L.J.Jr."/>
            <person name="Glenn T.C."/>
            <person name="Green R.E."/>
            <person name="Ray D.A."/>
        </authorList>
    </citation>
    <scope>NUCLEOTIDE SEQUENCE [LARGE SCALE GENOMIC DNA]</scope>
    <source>
        <strain evidence="1">KSC_2009_1</strain>
    </source>
</reference>
<dbReference type="KEGG" id="amj:102576378"/>
<evidence type="ECO:0000313" key="1">
    <source>
        <dbReference type="EMBL" id="KYO43859.1"/>
    </source>
</evidence>
<sequence length="450" mass="48713">MAAVLSGDAACSSSAPASPRLSAGCSWECGGLAGLVRLLPEDAAASEALGPAEPSEDSVVLERCLPTDGSDAPCVLYLHCDPRGREEITCVGVLSEARNMEVYVGEEYCGTSRGEHVCTVQGGSKSDGITLYKKYLKLECPTAACRIKLVSIGEKQTVLISKIVVKVRKASSKPADFPSLGSSIDLNRVQMIMESMGSKLSPGAQQLMDMVKCQQKNSLSLGDKLQCILGNKKPVFGDIGTIGGLNNTSASRSLDQSSNGPCPLNSYLTAETVSEELKRQVDLNAQGPSRKNTSDLGELKRAQQSILLPGRDCTIMGSSIIPDQASEVLNMPSSGLLLPFLQNLCGQVSHLRLEDRNKHFEKSTTVKEEGIQNVRLEQQPICSYLEKIISKNMDLMEKKLMDYIDLRIQNLQEHIDNKIVLLVDLVQNSKSNKVSQEHYDSGEGFSNGER</sequence>
<accession>A0A151P4K5</accession>
<dbReference type="OrthoDB" id="5981473at2759"/>
<comment type="caution">
    <text evidence="1">The sequence shown here is derived from an EMBL/GenBank/DDBJ whole genome shotgun (WGS) entry which is preliminary data.</text>
</comment>
<dbReference type="PANTHER" id="PTHR14787">
    <property type="entry name" value="C10ORF188 FAMILY MEMBER"/>
    <property type="match status" value="1"/>
</dbReference>
<gene>
    <name evidence="1" type="ORF">Y1Q_0012833</name>
</gene>
<dbReference type="AlphaFoldDB" id="A0A151P4K5"/>
<evidence type="ECO:0000313" key="2">
    <source>
        <dbReference type="Proteomes" id="UP000050525"/>
    </source>
</evidence>
<protein>
    <recommendedName>
        <fullName evidence="3">ATPase PAAT</fullName>
    </recommendedName>
</protein>
<dbReference type="STRING" id="8496.A0A151P4K5"/>
<keyword evidence="2" id="KW-1185">Reference proteome</keyword>